<reference evidence="8 9" key="1">
    <citation type="journal article" date="2013" name="Genome Biol. Evol.">
        <title>Genome evolution and phylogenomic analysis of candidatus kinetoplastibacterium, the betaproteobacterial endosymbionts of strigomonas and angomonas.</title>
        <authorList>
            <person name="Alves J.M."/>
            <person name="Serrano M.G."/>
            <person name="Maia da Silva F."/>
            <person name="Voegtly L.J."/>
            <person name="Matveyev A.V."/>
            <person name="Teixeira M.M."/>
            <person name="Camargo E.P."/>
            <person name="Buck G.A."/>
        </authorList>
    </citation>
    <scope>NUCLEOTIDE SEQUENCE [LARGE SCALE GENOMIC DNA]</scope>
    <source>
        <strain evidence="8 9">TCC079E</strain>
    </source>
</reference>
<feature type="domain" description="Large ribosomal subunit protein uL6 alpha-beta" evidence="7">
    <location>
        <begin position="90"/>
        <end position="164"/>
    </location>
</feature>
<dbReference type="eggNOG" id="COG0097">
    <property type="taxonomic scope" value="Bacteria"/>
</dbReference>
<dbReference type="GO" id="GO:0002181">
    <property type="term" value="P:cytoplasmic translation"/>
    <property type="evidence" value="ECO:0007669"/>
    <property type="project" value="TreeGrafter"/>
</dbReference>
<dbReference type="Proteomes" id="UP000011547">
    <property type="component" value="Chromosome"/>
</dbReference>
<dbReference type="OrthoDB" id="9805007at2"/>
<feature type="domain" description="Large ribosomal subunit protein uL6 alpha-beta" evidence="7">
    <location>
        <begin position="11"/>
        <end position="82"/>
    </location>
</feature>
<dbReference type="RefSeq" id="WP_015396678.1">
    <property type="nucleotide sequence ID" value="NC_020294.1"/>
</dbReference>
<evidence type="ECO:0000256" key="1">
    <source>
        <dbReference type="ARBA" id="ARBA00009356"/>
    </source>
</evidence>
<keyword evidence="3 4" id="KW-0687">Ribonucleoprotein</keyword>
<dbReference type="NCBIfam" id="TIGR03654">
    <property type="entry name" value="L6_bact"/>
    <property type="match status" value="1"/>
</dbReference>
<dbReference type="FunFam" id="3.90.930.12:FF:000001">
    <property type="entry name" value="50S ribosomal protein L6"/>
    <property type="match status" value="1"/>
</dbReference>
<dbReference type="PANTHER" id="PTHR11655:SF14">
    <property type="entry name" value="LARGE RIBOSOMAL SUBUNIT PROTEIN UL6M"/>
    <property type="match status" value="1"/>
</dbReference>
<accession>M1L3G6</accession>
<comment type="similarity">
    <text evidence="1 4 5">Belongs to the universal ribosomal protein uL6 family.</text>
</comment>
<keyword evidence="2 4" id="KW-0689">Ribosomal protein</keyword>
<dbReference type="GO" id="GO:0022625">
    <property type="term" value="C:cytosolic large ribosomal subunit"/>
    <property type="evidence" value="ECO:0007669"/>
    <property type="project" value="UniProtKB-UniRule"/>
</dbReference>
<keyword evidence="9" id="KW-1185">Reference proteome</keyword>
<dbReference type="EMBL" id="CP003803">
    <property type="protein sequence ID" value="AGF47268.1"/>
    <property type="molecule type" value="Genomic_DNA"/>
</dbReference>
<comment type="function">
    <text evidence="4 6">This protein binds to the 23S rRNA, and is important in its secondary structure. It is located near the subunit interface in the base of the L7/L12 stalk, and near the tRNA binding site of the peptidyltransferase center.</text>
</comment>
<proteinExistence type="inferred from homology"/>
<comment type="subunit">
    <text evidence="4">Part of the 50S ribosomal subunit.</text>
</comment>
<dbReference type="HOGENOM" id="CLU_065464_1_2_4"/>
<protein>
    <recommendedName>
        <fullName evidence="4">Large ribosomal subunit protein uL6</fullName>
    </recommendedName>
</protein>
<dbReference type="AlphaFoldDB" id="M1L3G6"/>
<dbReference type="PIRSF" id="PIRSF002162">
    <property type="entry name" value="Ribosomal_L6"/>
    <property type="match status" value="1"/>
</dbReference>
<dbReference type="PROSITE" id="PS00525">
    <property type="entry name" value="RIBOSOMAL_L6_1"/>
    <property type="match status" value="1"/>
</dbReference>
<evidence type="ECO:0000256" key="3">
    <source>
        <dbReference type="ARBA" id="ARBA00023274"/>
    </source>
</evidence>
<dbReference type="InterPro" id="IPR036789">
    <property type="entry name" value="Ribosomal_uL6-like_a/b-dom_sf"/>
</dbReference>
<dbReference type="GO" id="GO:0003735">
    <property type="term" value="F:structural constituent of ribosome"/>
    <property type="evidence" value="ECO:0007669"/>
    <property type="project" value="UniProtKB-UniRule"/>
</dbReference>
<evidence type="ECO:0000256" key="5">
    <source>
        <dbReference type="RuleBase" id="RU003869"/>
    </source>
</evidence>
<dbReference type="InterPro" id="IPR019906">
    <property type="entry name" value="Ribosomal_uL6_bac-type"/>
</dbReference>
<evidence type="ECO:0000313" key="9">
    <source>
        <dbReference type="Proteomes" id="UP000011547"/>
    </source>
</evidence>
<keyword evidence="4 6" id="KW-0694">RNA-binding</keyword>
<dbReference type="PANTHER" id="PTHR11655">
    <property type="entry name" value="60S/50S RIBOSOMAL PROTEIN L6/L9"/>
    <property type="match status" value="1"/>
</dbReference>
<evidence type="ECO:0000256" key="4">
    <source>
        <dbReference type="HAMAP-Rule" id="MF_01365"/>
    </source>
</evidence>
<evidence type="ECO:0000256" key="2">
    <source>
        <dbReference type="ARBA" id="ARBA00022980"/>
    </source>
</evidence>
<dbReference type="HAMAP" id="MF_01365_B">
    <property type="entry name" value="Ribosomal_uL6_B"/>
    <property type="match status" value="1"/>
</dbReference>
<dbReference type="SUPFAM" id="SSF56053">
    <property type="entry name" value="Ribosomal protein L6"/>
    <property type="match status" value="2"/>
</dbReference>
<dbReference type="PRINTS" id="PR00059">
    <property type="entry name" value="RIBOSOMALL6"/>
</dbReference>
<sequence>MSRIAKYPIEIPEGVQVKIEQEQIIVTGKLGNLTQFLVDDVKVDLIDNKISFSLVNSSDHSKAMIGTLRALISNMVVGVSKGFERKLLLIGVGFRASIQSNVIKLQLGFSHDVLYSLPEGISAQIPVPTEIIIKGIDKQAVGQVAAKIRSYRPPEPYKGKGVRYVDEKVVLKEAKKK</sequence>
<dbReference type="KEGG" id="kde:CDSE_0165"/>
<dbReference type="GO" id="GO:0019843">
    <property type="term" value="F:rRNA binding"/>
    <property type="evidence" value="ECO:0007669"/>
    <property type="project" value="UniProtKB-UniRule"/>
</dbReference>
<dbReference type="InterPro" id="IPR002358">
    <property type="entry name" value="Ribosomal_uL6_CS"/>
</dbReference>
<keyword evidence="4 6" id="KW-0699">rRNA-binding</keyword>
<dbReference type="InterPro" id="IPR020040">
    <property type="entry name" value="Ribosomal_uL6_a/b-dom"/>
</dbReference>
<dbReference type="STRING" id="1208919.CDSE_0165"/>
<dbReference type="Pfam" id="PF00347">
    <property type="entry name" value="Ribosomal_L6"/>
    <property type="match status" value="2"/>
</dbReference>
<organism evidence="8 9">
    <name type="scientific">Candidatus Kinetoplastidibacterium desouzai TCC079E</name>
    <dbReference type="NCBI Taxonomy" id="1208919"/>
    <lineage>
        <taxon>Bacteria</taxon>
        <taxon>Pseudomonadati</taxon>
        <taxon>Pseudomonadota</taxon>
        <taxon>Betaproteobacteria</taxon>
        <taxon>Candidatus Kinetoplastidibacterium</taxon>
    </lineage>
</organism>
<name>M1L3G6_9PROT</name>
<evidence type="ECO:0000313" key="8">
    <source>
        <dbReference type="EMBL" id="AGF47268.1"/>
    </source>
</evidence>
<evidence type="ECO:0000256" key="6">
    <source>
        <dbReference type="RuleBase" id="RU003870"/>
    </source>
</evidence>
<evidence type="ECO:0000259" key="7">
    <source>
        <dbReference type="Pfam" id="PF00347"/>
    </source>
</evidence>
<dbReference type="Gene3D" id="3.90.930.12">
    <property type="entry name" value="Ribosomal protein L6, alpha-beta domain"/>
    <property type="match status" value="2"/>
</dbReference>
<dbReference type="PATRIC" id="fig|1208919.3.peg.712"/>
<dbReference type="InterPro" id="IPR000702">
    <property type="entry name" value="Ribosomal_uL6-like"/>
</dbReference>
<gene>
    <name evidence="4" type="primary">rplF</name>
    <name evidence="8" type="ORF">CDSE_0165</name>
</gene>